<organism evidence="2">
    <name type="scientific">Fagus sylvatica</name>
    <name type="common">Beechnut</name>
    <dbReference type="NCBI Taxonomy" id="28930"/>
    <lineage>
        <taxon>Eukaryota</taxon>
        <taxon>Viridiplantae</taxon>
        <taxon>Streptophyta</taxon>
        <taxon>Embryophyta</taxon>
        <taxon>Tracheophyta</taxon>
        <taxon>Spermatophyta</taxon>
        <taxon>Magnoliopsida</taxon>
        <taxon>eudicotyledons</taxon>
        <taxon>Gunneridae</taxon>
        <taxon>Pentapetalae</taxon>
        <taxon>rosids</taxon>
        <taxon>fabids</taxon>
        <taxon>Fagales</taxon>
        <taxon>Fagaceae</taxon>
        <taxon>Fagus</taxon>
    </lineage>
</organism>
<feature type="region of interest" description="Disordered" evidence="1">
    <location>
        <begin position="54"/>
        <end position="141"/>
    </location>
</feature>
<gene>
    <name evidence="2" type="ORF">FSB_LOCUS52164</name>
</gene>
<feature type="compositionally biased region" description="Basic and acidic residues" evidence="1">
    <location>
        <begin position="126"/>
        <end position="141"/>
    </location>
</feature>
<feature type="compositionally biased region" description="Low complexity" evidence="1">
    <location>
        <begin position="96"/>
        <end position="117"/>
    </location>
</feature>
<feature type="compositionally biased region" description="Low complexity" evidence="1">
    <location>
        <begin position="72"/>
        <end position="84"/>
    </location>
</feature>
<name>A0A2N9IHL2_FAGSY</name>
<dbReference type="EMBL" id="OIVN01005868">
    <property type="protein sequence ID" value="SPD24282.1"/>
    <property type="molecule type" value="Genomic_DNA"/>
</dbReference>
<feature type="region of interest" description="Disordered" evidence="1">
    <location>
        <begin position="1"/>
        <end position="20"/>
    </location>
</feature>
<accession>A0A2N9IHL2</accession>
<dbReference type="PANTHER" id="PTHR34570">
    <property type="entry name" value="OS03G0593100 PROTEIN"/>
    <property type="match status" value="1"/>
</dbReference>
<reference evidence="2" key="1">
    <citation type="submission" date="2018-02" db="EMBL/GenBank/DDBJ databases">
        <authorList>
            <person name="Cohen D.B."/>
            <person name="Kent A.D."/>
        </authorList>
    </citation>
    <scope>NUCLEOTIDE SEQUENCE</scope>
</reference>
<proteinExistence type="predicted"/>
<evidence type="ECO:0000256" key="1">
    <source>
        <dbReference type="SAM" id="MobiDB-lite"/>
    </source>
</evidence>
<dbReference type="AlphaFoldDB" id="A0A2N9IHL2"/>
<evidence type="ECO:0000313" key="2">
    <source>
        <dbReference type="EMBL" id="SPD24282.1"/>
    </source>
</evidence>
<dbReference type="PANTHER" id="PTHR34570:SF7">
    <property type="entry name" value="GENOME ASSEMBLY, CHROMOSOME: A08"/>
    <property type="match status" value="1"/>
</dbReference>
<sequence>MDKEEEKDSNSSTNTVMHSSIALLQERFRQLQRVKEMREERAVLMRMLQAEPNKQLNHLNPTMHYDHQQPYSSSRLPSKSESLSNIPQSSSPPHASRSIRPQSQSSSYSQTTNQTPSDPTSFNKFNDYDHSHPDVDTSLHL</sequence>
<protein>
    <submittedName>
        <fullName evidence="2">Uncharacterized protein</fullName>
    </submittedName>
</protein>